<reference evidence="2" key="1">
    <citation type="submission" date="2015-09" db="EMBL/GenBank/DDBJ databases">
        <authorList>
            <person name="Shao Z."/>
            <person name="Wang L."/>
        </authorList>
    </citation>
    <scope>NUCLEOTIDE SEQUENCE [LARGE SCALE GENOMIC DNA]</scope>
    <source>
        <strain evidence="2">F13-1</strain>
    </source>
</reference>
<evidence type="ECO:0000313" key="2">
    <source>
        <dbReference type="Proteomes" id="UP000217763"/>
    </source>
</evidence>
<dbReference type="AlphaFoldDB" id="A0A291HRR7"/>
<dbReference type="RefSeq" id="WP_157772286.1">
    <property type="nucleotide sequence ID" value="NZ_CP012621.1"/>
</dbReference>
<evidence type="ECO:0008006" key="3">
    <source>
        <dbReference type="Google" id="ProtNLM"/>
    </source>
</evidence>
<organism evidence="1 2">
    <name type="scientific">Zobellella denitrificans</name>
    <dbReference type="NCBI Taxonomy" id="347534"/>
    <lineage>
        <taxon>Bacteria</taxon>
        <taxon>Pseudomonadati</taxon>
        <taxon>Pseudomonadota</taxon>
        <taxon>Gammaproteobacteria</taxon>
        <taxon>Aeromonadales</taxon>
        <taxon>Aeromonadaceae</taxon>
        <taxon>Zobellella</taxon>
    </lineage>
</organism>
<evidence type="ECO:0000313" key="1">
    <source>
        <dbReference type="EMBL" id="ATG74863.1"/>
    </source>
</evidence>
<name>A0A291HRR7_9GAMM</name>
<sequence length="640" mass="72902">MKLMAEFKKQLEQLSKIKRVWLTTFNLDISFVETHVLPAVLGGDPPRNRMDYETLQLALQDNGIDFRVFCDKRMLGAEQHKRTAIHVQPVAVRSLKAFAGMSPKNSLFHPKVIYLEDVNGKMILGAGSANLTISGWGRNQEAMDFREVNSQKRYEQIEAFFTSIDPSLQFQKRTLPQNDNSWNFVHSFGERNLLGSLRDSGAPNRLTVWSPYLSSDLPAFISALRDHLEAPHLTVNLVTDRIDGRYIRTGWSEAMETMLKSGQLKFFENPSPKHDCTEMTHAKIWMAEGQKGSVIAIGSWNFTTPGCASLAVATEDDGRWNNVEAGIVHPCDSRPKITGAAYMPDAQDFASAQMLEEEGIDPPELPPFDLTVTYDWQQGCYQVDGKWHEGAVDDGYWLKLPGVDAPVALKWKPRKKSLEPVKDIIPESDALLTDHFYRIEYQGEVRFQGLIIEKRAEFRRAQSYGSLQELLNSYVSEADPKTNDSVGLRHCLRNMDEADQGWLASELDVQEVSISYFRLFYAMQEYRKRLESLKEQNSAAELHKWLFVYPGCLQELAEKVREHLKTSDATGFNWFLANEVNALGEFARKIYQRQQCSDSTSKIERHKWKRLAVVVPELPMGDGRREAYIALIGKENGYVL</sequence>
<dbReference type="Proteomes" id="UP000217763">
    <property type="component" value="Chromosome"/>
</dbReference>
<accession>A0A291HRR7</accession>
<dbReference type="EMBL" id="CP012621">
    <property type="protein sequence ID" value="ATG74863.1"/>
    <property type="molecule type" value="Genomic_DNA"/>
</dbReference>
<dbReference type="Gene3D" id="3.30.870.10">
    <property type="entry name" value="Endonuclease Chain A"/>
    <property type="match status" value="2"/>
</dbReference>
<protein>
    <recommendedName>
        <fullName evidence="3">PLD phosphodiesterase domain-containing protein</fullName>
    </recommendedName>
</protein>
<proteinExistence type="predicted"/>
<dbReference type="KEGG" id="zdf:AN401_14185"/>
<gene>
    <name evidence="1" type="ORF">AN401_14185</name>
</gene>
<keyword evidence="2" id="KW-1185">Reference proteome</keyword>